<gene>
    <name evidence="1" type="ORF">HID58_056466</name>
</gene>
<evidence type="ECO:0000313" key="2">
    <source>
        <dbReference type="Proteomes" id="UP000824890"/>
    </source>
</evidence>
<feature type="non-terminal residue" evidence="1">
    <location>
        <position position="283"/>
    </location>
</feature>
<reference evidence="1 2" key="1">
    <citation type="submission" date="2021-05" db="EMBL/GenBank/DDBJ databases">
        <title>Genome Assembly of Synthetic Allotetraploid Brassica napus Reveals Homoeologous Exchanges between Subgenomes.</title>
        <authorList>
            <person name="Davis J.T."/>
        </authorList>
    </citation>
    <scope>NUCLEOTIDE SEQUENCE [LARGE SCALE GENOMIC DNA]</scope>
    <source>
        <strain evidence="2">cv. Da-Ae</strain>
        <tissue evidence="1">Seedling</tissue>
    </source>
</reference>
<dbReference type="Proteomes" id="UP000824890">
    <property type="component" value="Unassembled WGS sequence"/>
</dbReference>
<evidence type="ECO:0000313" key="1">
    <source>
        <dbReference type="EMBL" id="KAH0894037.1"/>
    </source>
</evidence>
<keyword evidence="2" id="KW-1185">Reference proteome</keyword>
<accession>A0ABQ8AP95</accession>
<comment type="caution">
    <text evidence="1">The sequence shown here is derived from an EMBL/GenBank/DDBJ whole genome shotgun (WGS) entry which is preliminary data.</text>
</comment>
<protein>
    <submittedName>
        <fullName evidence="1">Uncharacterized protein</fullName>
    </submittedName>
</protein>
<proteinExistence type="predicted"/>
<sequence>MTKSLKGRKHEEIKLGLDLSSFIVQAYQAQFFIVHTKDKIFAEISESLDVNCRITYKDQEAWRKRPLSLVKIKTTWDILGAKLTWRESKRTVVIRSYSWISKERRNILFLFNPKFTTSYQICESGGKVGLVVKGKRVCFGTIFSSFLCSRNGVLAKLERYHDLGPWFYRGINNSGLGGSSMMLSSVCVRPNWFLIAIATTWRGYSSRDLGLKDFEWVIPSYPSFLRIKMTRQVIAEAKNPVTSMVLERCKMTFQGKVNKTLIRTMELSSASAIAAALYWEKNH</sequence>
<dbReference type="EMBL" id="JAGKQM010000013">
    <property type="protein sequence ID" value="KAH0894037.1"/>
    <property type="molecule type" value="Genomic_DNA"/>
</dbReference>
<name>A0ABQ8AP95_BRANA</name>
<organism evidence="1 2">
    <name type="scientific">Brassica napus</name>
    <name type="common">Rape</name>
    <dbReference type="NCBI Taxonomy" id="3708"/>
    <lineage>
        <taxon>Eukaryota</taxon>
        <taxon>Viridiplantae</taxon>
        <taxon>Streptophyta</taxon>
        <taxon>Embryophyta</taxon>
        <taxon>Tracheophyta</taxon>
        <taxon>Spermatophyta</taxon>
        <taxon>Magnoliopsida</taxon>
        <taxon>eudicotyledons</taxon>
        <taxon>Gunneridae</taxon>
        <taxon>Pentapetalae</taxon>
        <taxon>rosids</taxon>
        <taxon>malvids</taxon>
        <taxon>Brassicales</taxon>
        <taxon>Brassicaceae</taxon>
        <taxon>Brassiceae</taxon>
        <taxon>Brassica</taxon>
    </lineage>
</organism>